<dbReference type="EMBL" id="AODQ01000222">
    <property type="protein sequence ID" value="EMR00641.1"/>
    <property type="molecule type" value="Genomic_DNA"/>
</dbReference>
<dbReference type="eggNOG" id="COG1295">
    <property type="taxonomic scope" value="Bacteria"/>
</dbReference>
<dbReference type="RefSeq" id="WP_009197612.1">
    <property type="nucleotide sequence ID" value="NZ_AODQ01000222.1"/>
</dbReference>
<dbReference type="PANTHER" id="PTHR30213:SF1">
    <property type="entry name" value="INNER MEMBRANE PROTEIN YHJD"/>
    <property type="match status" value="1"/>
</dbReference>
<evidence type="ECO:0000313" key="7">
    <source>
        <dbReference type="EMBL" id="EMR00641.1"/>
    </source>
</evidence>
<dbReference type="Proteomes" id="UP000011910">
    <property type="component" value="Unassembled WGS sequence"/>
</dbReference>
<dbReference type="GO" id="GO:0005886">
    <property type="term" value="C:plasma membrane"/>
    <property type="evidence" value="ECO:0007669"/>
    <property type="project" value="UniProtKB-SubCell"/>
</dbReference>
<feature type="transmembrane region" description="Helical" evidence="6">
    <location>
        <begin position="187"/>
        <end position="205"/>
    </location>
</feature>
<name>M7N092_9BACT</name>
<evidence type="ECO:0000256" key="3">
    <source>
        <dbReference type="ARBA" id="ARBA00022692"/>
    </source>
</evidence>
<keyword evidence="8" id="KW-1185">Reference proteome</keyword>
<keyword evidence="4 6" id="KW-1133">Transmembrane helix</keyword>
<feature type="transmembrane region" description="Helical" evidence="6">
    <location>
        <begin position="135"/>
        <end position="167"/>
    </location>
</feature>
<gene>
    <name evidence="7" type="ORF">ADICEAN_04238</name>
</gene>
<dbReference type="AlphaFoldDB" id="M7N092"/>
<evidence type="ECO:0000256" key="4">
    <source>
        <dbReference type="ARBA" id="ARBA00022989"/>
    </source>
</evidence>
<evidence type="ECO:0000256" key="1">
    <source>
        <dbReference type="ARBA" id="ARBA00004651"/>
    </source>
</evidence>
<dbReference type="PANTHER" id="PTHR30213">
    <property type="entry name" value="INNER MEMBRANE PROTEIN YHJD"/>
    <property type="match status" value="1"/>
</dbReference>
<feature type="transmembrane region" description="Helical" evidence="6">
    <location>
        <begin position="93"/>
        <end position="114"/>
    </location>
</feature>
<evidence type="ECO:0000256" key="2">
    <source>
        <dbReference type="ARBA" id="ARBA00022475"/>
    </source>
</evidence>
<feature type="transmembrane region" description="Helical" evidence="6">
    <location>
        <begin position="25"/>
        <end position="47"/>
    </location>
</feature>
<organism evidence="7 8">
    <name type="scientific">Cesiribacter andamanensis AMV16</name>
    <dbReference type="NCBI Taxonomy" id="1279009"/>
    <lineage>
        <taxon>Bacteria</taxon>
        <taxon>Pseudomonadati</taxon>
        <taxon>Bacteroidota</taxon>
        <taxon>Cytophagia</taxon>
        <taxon>Cytophagales</taxon>
        <taxon>Cesiribacteraceae</taxon>
        <taxon>Cesiribacter</taxon>
    </lineage>
</organism>
<evidence type="ECO:0000256" key="5">
    <source>
        <dbReference type="ARBA" id="ARBA00023136"/>
    </source>
</evidence>
<sequence>MKRLFRIAKRVIKDSVQRFSAADPIVYSAAIAFFTLFSLPPILFIVVKVGGSLVGTARIAEEVYLQVREKVGEESARQMQTILESGFAEGEGIFSQTLSFLILLFAATVVFSFIKKALNSIWNVKPKPKQGITKFAIDRAFSLILIIILGIFIVASLLLDSLIALFADEFSDELLGLTPYVVKMLNNIASFLLMTVVFTLLYKYFPDIRSPWRPMWVGGLITSGLFTLGKFIIGSIISGTDISTTYGAAGSLAAILLWVFYSSVTVLIGAIITKIYYLHKGYQVHPTEHAVAIEIREIEWEEEGEQAPPLPDEEEEARQA</sequence>
<feature type="transmembrane region" description="Helical" evidence="6">
    <location>
        <begin position="249"/>
        <end position="272"/>
    </location>
</feature>
<keyword evidence="3 6" id="KW-0812">Transmembrane</keyword>
<comment type="caution">
    <text evidence="7">The sequence shown here is derived from an EMBL/GenBank/DDBJ whole genome shotgun (WGS) entry which is preliminary data.</text>
</comment>
<reference evidence="7 8" key="1">
    <citation type="journal article" date="2013" name="Genome Announc.">
        <title>Draft Genome Sequence of Cesiribacter andamanensis Strain AMV16T, Isolated from a Soil Sample from a Mud Volcano in the Andaman Islands, India.</title>
        <authorList>
            <person name="Shivaji S."/>
            <person name="Ara S."/>
            <person name="Begum Z."/>
            <person name="Srinivas T.N."/>
            <person name="Singh A."/>
            <person name="Kumar Pinnaka A."/>
        </authorList>
    </citation>
    <scope>NUCLEOTIDE SEQUENCE [LARGE SCALE GENOMIC DNA]</scope>
    <source>
        <strain evidence="7 8">AMV16</strain>
    </source>
</reference>
<feature type="transmembrane region" description="Helical" evidence="6">
    <location>
        <begin position="217"/>
        <end position="237"/>
    </location>
</feature>
<protein>
    <recommendedName>
        <fullName evidence="9">YihY/virulence factor BrkB family protein</fullName>
    </recommendedName>
</protein>
<comment type="subcellular location">
    <subcellularLocation>
        <location evidence="1">Cell membrane</location>
        <topology evidence="1">Multi-pass membrane protein</topology>
    </subcellularLocation>
</comment>
<dbReference type="InterPro" id="IPR017039">
    <property type="entry name" value="Virul_fac_BrkB"/>
</dbReference>
<dbReference type="STRING" id="1279009.ADICEAN_04238"/>
<dbReference type="PIRSF" id="PIRSF035875">
    <property type="entry name" value="RNase_BN"/>
    <property type="match status" value="1"/>
</dbReference>
<evidence type="ECO:0000313" key="8">
    <source>
        <dbReference type="Proteomes" id="UP000011910"/>
    </source>
</evidence>
<keyword evidence="5 6" id="KW-0472">Membrane</keyword>
<evidence type="ECO:0008006" key="9">
    <source>
        <dbReference type="Google" id="ProtNLM"/>
    </source>
</evidence>
<evidence type="ECO:0000256" key="6">
    <source>
        <dbReference type="SAM" id="Phobius"/>
    </source>
</evidence>
<keyword evidence="2" id="KW-1003">Cell membrane</keyword>
<accession>M7N092</accession>
<dbReference type="OrthoDB" id="9797028at2"/>
<proteinExistence type="predicted"/>
<dbReference type="Pfam" id="PF03631">
    <property type="entry name" value="Virul_fac_BrkB"/>
    <property type="match status" value="1"/>
</dbReference>